<dbReference type="PANTHER" id="PTHR10010:SF46">
    <property type="entry name" value="SODIUM-DEPENDENT PHOSPHATE TRANSPORT PROTEIN 2B"/>
    <property type="match status" value="1"/>
</dbReference>
<evidence type="ECO:0000259" key="8">
    <source>
        <dbReference type="Pfam" id="PF01895"/>
    </source>
</evidence>
<protein>
    <submittedName>
        <fullName evidence="9">Na/Pi cotransporter family protein</fullName>
    </submittedName>
</protein>
<dbReference type="GO" id="GO:0044341">
    <property type="term" value="P:sodium-dependent phosphate transport"/>
    <property type="evidence" value="ECO:0007669"/>
    <property type="project" value="InterPro"/>
</dbReference>
<dbReference type="Pfam" id="PF02690">
    <property type="entry name" value="Na_Pi_cotrans"/>
    <property type="match status" value="2"/>
</dbReference>
<feature type="transmembrane region" description="Helical" evidence="6">
    <location>
        <begin position="284"/>
        <end position="307"/>
    </location>
</feature>
<evidence type="ECO:0000256" key="6">
    <source>
        <dbReference type="SAM" id="Phobius"/>
    </source>
</evidence>
<organism evidence="9 10">
    <name type="scientific">Candidatus Dechloromonas phosphorivorans</name>
    <dbReference type="NCBI Taxonomy" id="2899244"/>
    <lineage>
        <taxon>Bacteria</taxon>
        <taxon>Pseudomonadati</taxon>
        <taxon>Pseudomonadota</taxon>
        <taxon>Betaproteobacteria</taxon>
        <taxon>Rhodocyclales</taxon>
        <taxon>Azonexaceae</taxon>
        <taxon>Dechloromonas</taxon>
    </lineage>
</organism>
<dbReference type="InterPro" id="IPR038078">
    <property type="entry name" value="PhoU-like_sf"/>
</dbReference>
<dbReference type="GO" id="GO:0005886">
    <property type="term" value="C:plasma membrane"/>
    <property type="evidence" value="ECO:0007669"/>
    <property type="project" value="UniProtKB-SubCell"/>
</dbReference>
<accession>A0A9D7QH93</accession>
<evidence type="ECO:0000313" key="9">
    <source>
        <dbReference type="EMBL" id="MBK8888859.1"/>
    </source>
</evidence>
<sequence>MNLEQLHRRQPVALPLAGCALAAALGLLARSALAAEGAAADPDWLMMTVELLGGLAIFLYGMLQMEEGLKAVAGERMKGFLATLTVNRFMGVGTGALVTAVIQSSSVTTVLVVGFISAGLMSLSQSIGVIMGANIGTTITAQIVAFKITKAALGMIAVGFAMLFIAKSDKTKHYGVMLMGLGMVFFGMHVMSEAMAPLRTFEPFLDLMKTMDNPIVGVLIALVFTAIIQSSSASTGIVIVMASQGFISLEAGIALAFGANIGTCATAGLAVIGKPREAVRAAIVHLLFNVCGVLIWLPFIGFIAALVTDISPAYPDLTGTARLAAETPRQIANAHTFFNIANTLIFIWFTTQIARIVEWLVPDKPLAEEMIIVRTKFLQDELLSTPSLALDQVRMEVMHMGETVNTMLQRIMPAIIRGDRAALEEIRQMDDTVDILHAGIIDYLARISKQQLSAEHGRELMQLMEAVSNLENIGDIVETNLVVLGHDRIRDKVEVSATTQQVLNGFQEAISKAVAAAVQAVGQRNERAAQVVTSMKSEITQIAESAAAHEARRLVAEEPNRLPAYTLEIEIIEMQKRIYYFAKRMAKTVMPVALLRA</sequence>
<dbReference type="Pfam" id="PF01895">
    <property type="entry name" value="PhoU"/>
    <property type="match status" value="1"/>
</dbReference>
<evidence type="ECO:0000313" key="10">
    <source>
        <dbReference type="Proteomes" id="UP000808146"/>
    </source>
</evidence>
<name>A0A9D7QH93_9RHOO</name>
<keyword evidence="7" id="KW-0732">Signal</keyword>
<feature type="transmembrane region" description="Helical" evidence="6">
    <location>
        <begin position="110"/>
        <end position="136"/>
    </location>
</feature>
<feature type="domain" description="PhoU" evidence="8">
    <location>
        <begin position="398"/>
        <end position="477"/>
    </location>
</feature>
<dbReference type="GO" id="GO:0005436">
    <property type="term" value="F:sodium:phosphate symporter activity"/>
    <property type="evidence" value="ECO:0007669"/>
    <property type="project" value="InterPro"/>
</dbReference>
<dbReference type="InterPro" id="IPR026022">
    <property type="entry name" value="PhoU_dom"/>
</dbReference>
<evidence type="ECO:0000256" key="3">
    <source>
        <dbReference type="ARBA" id="ARBA00022692"/>
    </source>
</evidence>
<feature type="transmembrane region" description="Helical" evidence="6">
    <location>
        <begin position="215"/>
        <end position="241"/>
    </location>
</feature>
<dbReference type="EMBL" id="JADKBR010000001">
    <property type="protein sequence ID" value="MBK8888859.1"/>
    <property type="molecule type" value="Genomic_DNA"/>
</dbReference>
<evidence type="ECO:0000256" key="7">
    <source>
        <dbReference type="SAM" id="SignalP"/>
    </source>
</evidence>
<comment type="subcellular location">
    <subcellularLocation>
        <location evidence="1">Cell membrane</location>
        <topology evidence="1">Multi-pass membrane protein</topology>
    </subcellularLocation>
</comment>
<feature type="transmembrane region" description="Helical" evidence="6">
    <location>
        <begin position="174"/>
        <end position="194"/>
    </location>
</feature>
<evidence type="ECO:0000256" key="5">
    <source>
        <dbReference type="ARBA" id="ARBA00023136"/>
    </source>
</evidence>
<evidence type="ECO:0000256" key="4">
    <source>
        <dbReference type="ARBA" id="ARBA00022989"/>
    </source>
</evidence>
<dbReference type="Proteomes" id="UP000808146">
    <property type="component" value="Unassembled WGS sequence"/>
</dbReference>
<comment type="caution">
    <text evidence="9">The sequence shown here is derived from an EMBL/GenBank/DDBJ whole genome shotgun (WGS) entry which is preliminary data.</text>
</comment>
<keyword evidence="2" id="KW-1003">Cell membrane</keyword>
<keyword evidence="4 6" id="KW-1133">Transmembrane helix</keyword>
<dbReference type="SUPFAM" id="SSF109755">
    <property type="entry name" value="PhoU-like"/>
    <property type="match status" value="1"/>
</dbReference>
<evidence type="ECO:0000256" key="1">
    <source>
        <dbReference type="ARBA" id="ARBA00004651"/>
    </source>
</evidence>
<feature type="transmembrane region" description="Helical" evidence="6">
    <location>
        <begin position="148"/>
        <end position="168"/>
    </location>
</feature>
<dbReference type="InterPro" id="IPR004633">
    <property type="entry name" value="NaPi_cotrn-rel/YqeW-like"/>
</dbReference>
<gene>
    <name evidence="9" type="ORF">IPN75_00020</name>
</gene>
<dbReference type="InterPro" id="IPR003841">
    <property type="entry name" value="Na/Pi_transpt"/>
</dbReference>
<feature type="transmembrane region" description="Helical" evidence="6">
    <location>
        <begin position="84"/>
        <end position="104"/>
    </location>
</feature>
<dbReference type="NCBIfam" id="NF037997">
    <property type="entry name" value="Na_Pi_symport"/>
    <property type="match status" value="1"/>
</dbReference>
<keyword evidence="5 6" id="KW-0472">Membrane</keyword>
<dbReference type="PANTHER" id="PTHR10010">
    <property type="entry name" value="SOLUTE CARRIER FAMILY 34 SODIUM PHOSPHATE , MEMBER 2-RELATED"/>
    <property type="match status" value="1"/>
</dbReference>
<feature type="signal peptide" evidence="7">
    <location>
        <begin position="1"/>
        <end position="34"/>
    </location>
</feature>
<reference evidence="9" key="1">
    <citation type="submission" date="2020-10" db="EMBL/GenBank/DDBJ databases">
        <title>Connecting structure to function with the recovery of over 1000 high-quality activated sludge metagenome-assembled genomes encoding full-length rRNA genes using long-read sequencing.</title>
        <authorList>
            <person name="Singleton C.M."/>
            <person name="Petriglieri F."/>
            <person name="Kristensen J.M."/>
            <person name="Kirkegaard R.H."/>
            <person name="Michaelsen T.Y."/>
            <person name="Andersen M.H."/>
            <person name="Karst S.M."/>
            <person name="Dueholm M.S."/>
            <person name="Nielsen P.H."/>
            <person name="Albertsen M."/>
        </authorList>
    </citation>
    <scope>NUCLEOTIDE SEQUENCE</scope>
    <source>
        <strain evidence="9">OdNE_18-Q3-R46-58_BAT3C.305</strain>
    </source>
</reference>
<keyword evidence="3 6" id="KW-0812">Transmembrane</keyword>
<proteinExistence type="predicted"/>
<feature type="transmembrane region" description="Helical" evidence="6">
    <location>
        <begin position="253"/>
        <end position="272"/>
    </location>
</feature>
<dbReference type="Gene3D" id="1.20.58.220">
    <property type="entry name" value="Phosphate transport system protein phou homolog 2, domain 2"/>
    <property type="match status" value="1"/>
</dbReference>
<dbReference type="NCBIfam" id="TIGR00704">
    <property type="entry name" value="NaPi_cotrn_rel"/>
    <property type="match status" value="1"/>
</dbReference>
<evidence type="ECO:0000256" key="2">
    <source>
        <dbReference type="ARBA" id="ARBA00022475"/>
    </source>
</evidence>
<feature type="transmembrane region" description="Helical" evidence="6">
    <location>
        <begin position="44"/>
        <end position="63"/>
    </location>
</feature>
<feature type="chain" id="PRO_5038451211" evidence="7">
    <location>
        <begin position="35"/>
        <end position="597"/>
    </location>
</feature>
<dbReference type="AlphaFoldDB" id="A0A9D7QH93"/>